<dbReference type="Gene3D" id="3.40.430.10">
    <property type="entry name" value="Dihydrofolate Reductase, subunit A"/>
    <property type="match status" value="1"/>
</dbReference>
<dbReference type="InterPro" id="IPR002734">
    <property type="entry name" value="RibDG_C"/>
</dbReference>
<dbReference type="AlphaFoldDB" id="A0A0M0HJB5"/>
<evidence type="ECO:0000313" key="2">
    <source>
        <dbReference type="EMBL" id="KOO01868.1"/>
    </source>
</evidence>
<sequence length="187" mass="20446">MKCSVFIATSTDGYIADVNGGLDWLHVSGNQGADMSENPDMGFADYVNSVDCMVMGRKCMETISSFNLTSEQWPYGDIKIYVLSNTLKAAPENLSGKVEMYSGGLSDLVRKLAQDGYKHAYIDGGSTITSFLNQQLINEVTITRVPVILGGGIPLFGKLEKAIQLREASATVFPNDYIQTKYSVNYL</sequence>
<dbReference type="EMBL" id="LHPJ01000033">
    <property type="protein sequence ID" value="KOO01868.1"/>
    <property type="molecule type" value="Genomic_DNA"/>
</dbReference>
<feature type="domain" description="Bacterial bifunctional deaminase-reductase C-terminal" evidence="1">
    <location>
        <begin position="5"/>
        <end position="178"/>
    </location>
</feature>
<dbReference type="InterPro" id="IPR024072">
    <property type="entry name" value="DHFR-like_dom_sf"/>
</dbReference>
<dbReference type="SUPFAM" id="SSF53597">
    <property type="entry name" value="Dihydrofolate reductase-like"/>
    <property type="match status" value="1"/>
</dbReference>
<proteinExistence type="predicted"/>
<dbReference type="PANTHER" id="PTHR38011:SF11">
    <property type="entry name" value="2,5-DIAMINO-6-RIBOSYLAMINO-4(3H)-PYRIMIDINONE 5'-PHOSPHATE REDUCTASE"/>
    <property type="match status" value="1"/>
</dbReference>
<comment type="caution">
    <text evidence="2">The sequence shown here is derived from an EMBL/GenBank/DDBJ whole genome shotgun (WGS) entry which is preliminary data.</text>
</comment>
<dbReference type="Pfam" id="PF01872">
    <property type="entry name" value="RibD_C"/>
    <property type="match status" value="1"/>
</dbReference>
<protein>
    <submittedName>
        <fullName evidence="2">Dihydrofolate reductase</fullName>
    </submittedName>
</protein>
<organism evidence="2 3">
    <name type="scientific">Vibrio nereis</name>
    <dbReference type="NCBI Taxonomy" id="693"/>
    <lineage>
        <taxon>Bacteria</taxon>
        <taxon>Pseudomonadati</taxon>
        <taxon>Pseudomonadota</taxon>
        <taxon>Gammaproteobacteria</taxon>
        <taxon>Vibrionales</taxon>
        <taxon>Vibrionaceae</taxon>
        <taxon>Vibrio</taxon>
    </lineage>
</organism>
<dbReference type="OrthoDB" id="9782335at2"/>
<gene>
    <name evidence="2" type="ORF">AKJ17_18315</name>
</gene>
<keyword evidence="3" id="KW-1185">Reference proteome</keyword>
<evidence type="ECO:0000313" key="3">
    <source>
        <dbReference type="Proteomes" id="UP000037515"/>
    </source>
</evidence>
<dbReference type="Proteomes" id="UP000037515">
    <property type="component" value="Unassembled WGS sequence"/>
</dbReference>
<name>A0A0M0HJB5_VIBNE</name>
<evidence type="ECO:0000259" key="1">
    <source>
        <dbReference type="Pfam" id="PF01872"/>
    </source>
</evidence>
<dbReference type="STRING" id="693.AKJ17_18315"/>
<dbReference type="RefSeq" id="WP_053397234.1">
    <property type="nucleotide sequence ID" value="NZ_LHPJ01000033.1"/>
</dbReference>
<dbReference type="GO" id="GO:0008703">
    <property type="term" value="F:5-amino-6-(5-phosphoribosylamino)uracil reductase activity"/>
    <property type="evidence" value="ECO:0007669"/>
    <property type="project" value="InterPro"/>
</dbReference>
<reference evidence="3" key="1">
    <citation type="submission" date="2015-08" db="EMBL/GenBank/DDBJ databases">
        <title>Vibrio galatheae sp. nov., a novel member of the Vibrionaceae family isolated from the Solomon Islands.</title>
        <authorList>
            <person name="Giubergia S."/>
            <person name="Machado H."/>
            <person name="Mateiu R.V."/>
            <person name="Gram L."/>
        </authorList>
    </citation>
    <scope>NUCLEOTIDE SEQUENCE [LARGE SCALE GENOMIC DNA]</scope>
    <source>
        <strain evidence="3">DSM 19584</strain>
    </source>
</reference>
<dbReference type="InterPro" id="IPR050765">
    <property type="entry name" value="Riboflavin_Biosynth_HTPR"/>
</dbReference>
<dbReference type="PATRIC" id="fig|693.5.peg.3722"/>
<dbReference type="PANTHER" id="PTHR38011">
    <property type="entry name" value="DIHYDROFOLATE REDUCTASE FAMILY PROTEIN (AFU_ORTHOLOGUE AFUA_8G06820)"/>
    <property type="match status" value="1"/>
</dbReference>
<accession>A0A0M0HJB5</accession>
<dbReference type="GO" id="GO:0009231">
    <property type="term" value="P:riboflavin biosynthetic process"/>
    <property type="evidence" value="ECO:0007669"/>
    <property type="project" value="InterPro"/>
</dbReference>